<reference evidence="2" key="1">
    <citation type="submission" date="2022-06" db="EMBL/GenBank/DDBJ databases">
        <title>Vallitalea longa sp. nov., an anaerobic bacterium isolated from marine sediment.</title>
        <authorList>
            <person name="Hirano S."/>
            <person name="Terahara T."/>
            <person name="Mori K."/>
            <person name="Hamada M."/>
            <person name="Matsumoto R."/>
            <person name="Kobayashi T."/>
        </authorList>
    </citation>
    <scope>NUCLEOTIDE SEQUENCE</scope>
    <source>
        <strain evidence="2">SH18-1</strain>
    </source>
</reference>
<dbReference type="EMBL" id="BRLB01000001">
    <property type="protein sequence ID" value="GKX28134.1"/>
    <property type="molecule type" value="Genomic_DNA"/>
</dbReference>
<evidence type="ECO:0000313" key="3">
    <source>
        <dbReference type="Proteomes" id="UP001144256"/>
    </source>
</evidence>
<dbReference type="PANTHER" id="PTHR11614">
    <property type="entry name" value="PHOSPHOLIPASE-RELATED"/>
    <property type="match status" value="1"/>
</dbReference>
<dbReference type="SUPFAM" id="SSF53474">
    <property type="entry name" value="alpha/beta-Hydrolases"/>
    <property type="match status" value="1"/>
</dbReference>
<protein>
    <submittedName>
        <fullName evidence="2">Alpha/beta hydrolase</fullName>
    </submittedName>
</protein>
<dbReference type="InterPro" id="IPR029058">
    <property type="entry name" value="AB_hydrolase_fold"/>
</dbReference>
<evidence type="ECO:0000313" key="2">
    <source>
        <dbReference type="EMBL" id="GKX28134.1"/>
    </source>
</evidence>
<dbReference type="Pfam" id="PF12146">
    <property type="entry name" value="Hydrolase_4"/>
    <property type="match status" value="1"/>
</dbReference>
<keyword evidence="3" id="KW-1185">Reference proteome</keyword>
<evidence type="ECO:0000259" key="1">
    <source>
        <dbReference type="Pfam" id="PF12146"/>
    </source>
</evidence>
<dbReference type="Gene3D" id="3.40.50.1820">
    <property type="entry name" value="alpha/beta hydrolase"/>
    <property type="match status" value="1"/>
</dbReference>
<organism evidence="2 3">
    <name type="scientific">Vallitalea longa</name>
    <dbReference type="NCBI Taxonomy" id="2936439"/>
    <lineage>
        <taxon>Bacteria</taxon>
        <taxon>Bacillati</taxon>
        <taxon>Bacillota</taxon>
        <taxon>Clostridia</taxon>
        <taxon>Lachnospirales</taxon>
        <taxon>Vallitaleaceae</taxon>
        <taxon>Vallitalea</taxon>
    </lineage>
</organism>
<accession>A0A9W5YA11</accession>
<feature type="domain" description="Serine aminopeptidase S33" evidence="1">
    <location>
        <begin position="27"/>
        <end position="290"/>
    </location>
</feature>
<dbReference type="GO" id="GO:0016787">
    <property type="term" value="F:hydrolase activity"/>
    <property type="evidence" value="ECO:0007669"/>
    <property type="project" value="UniProtKB-KW"/>
</dbReference>
<proteinExistence type="predicted"/>
<dbReference type="InterPro" id="IPR022742">
    <property type="entry name" value="Hydrolase_4"/>
</dbReference>
<name>A0A9W5YA11_9FIRM</name>
<dbReference type="InterPro" id="IPR051044">
    <property type="entry name" value="MAG_DAG_Lipase"/>
</dbReference>
<keyword evidence="2" id="KW-0378">Hydrolase</keyword>
<dbReference type="Proteomes" id="UP001144256">
    <property type="component" value="Unassembled WGS sequence"/>
</dbReference>
<gene>
    <name evidence="2" type="ORF">SH1V18_06140</name>
</gene>
<dbReference type="AlphaFoldDB" id="A0A9W5YA11"/>
<comment type="caution">
    <text evidence="2">The sequence shown here is derived from an EMBL/GenBank/DDBJ whole genome shotgun (WGS) entry which is preliminary data.</text>
</comment>
<sequence>MRENTFKIDGLEGHKIFVASWMPDENHLKGIVQINHGMAEHCLRYKDFANFLTDNGYGVYAHDHRGHGQSLDTDDDLGFFNDKEGWNNVIDEVYKVTQYIEKENRNIDIFLLGHSMGSLITRGYIEKYGENIKGVIISGTSATKGFLGVAGIAVARLICLAKGNRYKSKLLTNLSFGNFNKRFAPNKTEYDWLSRDENQVNKYVDDDKCGFMCTSRFYVDLLKGLSFISKKHNIEMTPKDLPILFISGDNDPVGEMGKGIRKVTDTYKSLGYNVEVILYEGARHEIINEINNDKVYKDILDFIKN</sequence>
<dbReference type="RefSeq" id="WP_281812134.1">
    <property type="nucleotide sequence ID" value="NZ_BRLB01000001.1"/>
</dbReference>